<evidence type="ECO:0000259" key="8">
    <source>
        <dbReference type="Pfam" id="PF26168"/>
    </source>
</evidence>
<evidence type="ECO:0000313" key="10">
    <source>
        <dbReference type="Proteomes" id="UP001237642"/>
    </source>
</evidence>
<keyword evidence="4 6" id="KW-0808">Transferase</keyword>
<keyword evidence="3 6" id="KW-0328">Glycosyltransferase</keyword>
<dbReference type="GO" id="GO:0008299">
    <property type="term" value="P:isoprenoid biosynthetic process"/>
    <property type="evidence" value="ECO:0007669"/>
    <property type="project" value="UniProtKB-KW"/>
</dbReference>
<dbReference type="InterPro" id="IPR035595">
    <property type="entry name" value="UDP_glycos_trans_CS"/>
</dbReference>
<dbReference type="AlphaFoldDB" id="A0AAD8N6I2"/>
<dbReference type="Pfam" id="PF26168">
    <property type="entry name" value="Glyco_transf_N"/>
    <property type="match status" value="1"/>
</dbReference>
<dbReference type="InterPro" id="IPR058980">
    <property type="entry name" value="Glyco_transf_N"/>
</dbReference>
<dbReference type="PANTHER" id="PTHR48044:SF9">
    <property type="entry name" value="UDP-GLYCOSYLTRANSFERASE SUPERFAMILY PROTEIN"/>
    <property type="match status" value="1"/>
</dbReference>
<evidence type="ECO:0000256" key="3">
    <source>
        <dbReference type="ARBA" id="ARBA00022676"/>
    </source>
</evidence>
<dbReference type="EMBL" id="JAUIZM010000002">
    <property type="protein sequence ID" value="KAK1396633.1"/>
    <property type="molecule type" value="Genomic_DNA"/>
</dbReference>
<dbReference type="PANTHER" id="PTHR48044">
    <property type="entry name" value="GLYCOSYLTRANSFERASE"/>
    <property type="match status" value="1"/>
</dbReference>
<comment type="similarity">
    <text evidence="2 6">Belongs to the UDP-glycosyltransferase family.</text>
</comment>
<evidence type="ECO:0000256" key="6">
    <source>
        <dbReference type="RuleBase" id="RU003718"/>
    </source>
</evidence>
<dbReference type="Gene3D" id="3.40.50.2000">
    <property type="entry name" value="Glycogen Phosphorylase B"/>
    <property type="match status" value="2"/>
</dbReference>
<gene>
    <name evidence="9" type="ORF">POM88_006496</name>
</gene>
<dbReference type="Pfam" id="PF00201">
    <property type="entry name" value="UDPGT"/>
    <property type="match status" value="1"/>
</dbReference>
<dbReference type="EC" id="2.4.1.-" evidence="7"/>
<dbReference type="PROSITE" id="PS00375">
    <property type="entry name" value="UDPGT"/>
    <property type="match status" value="1"/>
</dbReference>
<feature type="domain" description="Glycosyltransferase N-terminal" evidence="8">
    <location>
        <begin position="8"/>
        <end position="226"/>
    </location>
</feature>
<reference evidence="9" key="2">
    <citation type="submission" date="2023-05" db="EMBL/GenBank/DDBJ databases">
        <authorList>
            <person name="Schelkunov M.I."/>
        </authorList>
    </citation>
    <scope>NUCLEOTIDE SEQUENCE</scope>
    <source>
        <strain evidence="9">Hsosn_3</strain>
        <tissue evidence="9">Leaf</tissue>
    </source>
</reference>
<dbReference type="Proteomes" id="UP001237642">
    <property type="component" value="Unassembled WGS sequence"/>
</dbReference>
<protein>
    <recommendedName>
        <fullName evidence="7">Glycosyltransferase</fullName>
        <ecNumber evidence="7">2.4.1.-</ecNumber>
    </recommendedName>
</protein>
<proteinExistence type="inferred from homology"/>
<evidence type="ECO:0000256" key="2">
    <source>
        <dbReference type="ARBA" id="ARBA00009995"/>
    </source>
</evidence>
<dbReference type="GO" id="GO:0016138">
    <property type="term" value="P:glycoside biosynthetic process"/>
    <property type="evidence" value="ECO:0007669"/>
    <property type="project" value="UniProtKB-ARBA"/>
</dbReference>
<comment type="caution">
    <text evidence="9">The sequence shown here is derived from an EMBL/GenBank/DDBJ whole genome shotgun (WGS) entry which is preliminary data.</text>
</comment>
<dbReference type="SUPFAM" id="SSF53756">
    <property type="entry name" value="UDP-Glycosyltransferase/glycogen phosphorylase"/>
    <property type="match status" value="1"/>
</dbReference>
<dbReference type="FunFam" id="3.40.50.2000:FF:000060">
    <property type="entry name" value="Glycosyltransferase"/>
    <property type="match status" value="1"/>
</dbReference>
<name>A0AAD8N6I2_9APIA</name>
<comment type="pathway">
    <text evidence="1">Secondary metabolite biosynthesis; terpenoid biosynthesis.</text>
</comment>
<evidence type="ECO:0000256" key="1">
    <source>
        <dbReference type="ARBA" id="ARBA00004721"/>
    </source>
</evidence>
<reference evidence="9" key="1">
    <citation type="submission" date="2023-02" db="EMBL/GenBank/DDBJ databases">
        <title>Genome of toxic invasive species Heracleum sosnowskyi carries increased number of genes despite the absence of recent whole-genome duplications.</title>
        <authorList>
            <person name="Schelkunov M."/>
            <person name="Shtratnikova V."/>
            <person name="Makarenko M."/>
            <person name="Klepikova A."/>
            <person name="Omelchenko D."/>
            <person name="Novikova G."/>
            <person name="Obukhova E."/>
            <person name="Bogdanov V."/>
            <person name="Penin A."/>
            <person name="Logacheva M."/>
        </authorList>
    </citation>
    <scope>NUCLEOTIDE SEQUENCE</scope>
    <source>
        <strain evidence="9">Hsosn_3</strain>
        <tissue evidence="9">Leaf</tissue>
    </source>
</reference>
<evidence type="ECO:0000313" key="9">
    <source>
        <dbReference type="EMBL" id="KAK1396633.1"/>
    </source>
</evidence>
<evidence type="ECO:0000256" key="7">
    <source>
        <dbReference type="RuleBase" id="RU362057"/>
    </source>
</evidence>
<organism evidence="9 10">
    <name type="scientific">Heracleum sosnowskyi</name>
    <dbReference type="NCBI Taxonomy" id="360622"/>
    <lineage>
        <taxon>Eukaryota</taxon>
        <taxon>Viridiplantae</taxon>
        <taxon>Streptophyta</taxon>
        <taxon>Embryophyta</taxon>
        <taxon>Tracheophyta</taxon>
        <taxon>Spermatophyta</taxon>
        <taxon>Magnoliopsida</taxon>
        <taxon>eudicotyledons</taxon>
        <taxon>Gunneridae</taxon>
        <taxon>Pentapetalae</taxon>
        <taxon>asterids</taxon>
        <taxon>campanulids</taxon>
        <taxon>Apiales</taxon>
        <taxon>Apiaceae</taxon>
        <taxon>Apioideae</taxon>
        <taxon>apioid superclade</taxon>
        <taxon>Tordylieae</taxon>
        <taxon>Tordyliinae</taxon>
        <taxon>Heracleum</taxon>
    </lineage>
</organism>
<dbReference type="InterPro" id="IPR002213">
    <property type="entry name" value="UDP_glucos_trans"/>
</dbReference>
<evidence type="ECO:0000256" key="5">
    <source>
        <dbReference type="ARBA" id="ARBA00023229"/>
    </source>
</evidence>
<keyword evidence="10" id="KW-1185">Reference proteome</keyword>
<sequence>MESENGRMSILMLPNLAYGHICPFLELAKQLSRRSFNIYLCSTPINLASIKNRVHENDNIQLVEFHLPSSPDLPPSYHSTNGLPYNLIPVLEEAFEKAAPIFINILKEIKPDLVFYDFKPSWPAEVSLSLNIPAVYFAVNAAAASCVVVHLYKKAGEKFPFPEIAVFSADPPKFPESALKTIREILLCFERSCNLVLFKSFREVEEKYLDFLSDLVQKTLIPVGPLVHDPTENKDDDMKNILTWLDKKEKSSVLFVCFGSENYLSAEEVIEISNALEITKCDFIWSLRSPQGEENRCPQLPEGFVERIGDSGLILEGWAPQTTILGHPSIGGFLSHCGWSSVNESMKLGVPIIAMPMRGDQHTNAKLAVEIGVSMAIARNNEGKLKREEIANVIRKVLAEESGEGVRGKAKELKLKIEEKGEDDLDKAAEELKQVCSKKKQTYLIA</sequence>
<accession>A0AAD8N6I2</accession>
<dbReference type="CDD" id="cd03784">
    <property type="entry name" value="GT1_Gtf-like"/>
    <property type="match status" value="1"/>
</dbReference>
<keyword evidence="5" id="KW-0414">Isoprene biosynthesis</keyword>
<dbReference type="GO" id="GO:0008194">
    <property type="term" value="F:UDP-glycosyltransferase activity"/>
    <property type="evidence" value="ECO:0007669"/>
    <property type="project" value="InterPro"/>
</dbReference>
<evidence type="ECO:0000256" key="4">
    <source>
        <dbReference type="ARBA" id="ARBA00022679"/>
    </source>
</evidence>